<gene>
    <name evidence="2" type="ORF">VFH_IV016120</name>
</gene>
<feature type="region of interest" description="Disordered" evidence="1">
    <location>
        <begin position="1"/>
        <end position="20"/>
    </location>
</feature>
<name>A0AAV1A968_VICFA</name>
<sequence length="114" mass="12922">MPATENSGNPSRSKKNQRNAIQSSPLQFLCQAKHRLIQVHGDEVDKWSLVMMYKGVAVGDEDLLKVTEDVKWQFKSGEDEEESREFSEIFGVILHNLEKEELQALISELVSDGC</sequence>
<organism evidence="2 3">
    <name type="scientific">Vicia faba</name>
    <name type="common">Broad bean</name>
    <name type="synonym">Faba vulgaris</name>
    <dbReference type="NCBI Taxonomy" id="3906"/>
    <lineage>
        <taxon>Eukaryota</taxon>
        <taxon>Viridiplantae</taxon>
        <taxon>Streptophyta</taxon>
        <taxon>Embryophyta</taxon>
        <taxon>Tracheophyta</taxon>
        <taxon>Spermatophyta</taxon>
        <taxon>Magnoliopsida</taxon>
        <taxon>eudicotyledons</taxon>
        <taxon>Gunneridae</taxon>
        <taxon>Pentapetalae</taxon>
        <taxon>rosids</taxon>
        <taxon>fabids</taxon>
        <taxon>Fabales</taxon>
        <taxon>Fabaceae</taxon>
        <taxon>Papilionoideae</taxon>
        <taxon>50 kb inversion clade</taxon>
        <taxon>NPAAA clade</taxon>
        <taxon>Hologalegina</taxon>
        <taxon>IRL clade</taxon>
        <taxon>Fabeae</taxon>
        <taxon>Vicia</taxon>
    </lineage>
</organism>
<feature type="compositionally biased region" description="Polar residues" evidence="1">
    <location>
        <begin position="1"/>
        <end position="11"/>
    </location>
</feature>
<protein>
    <submittedName>
        <fullName evidence="2">Uncharacterized protein</fullName>
    </submittedName>
</protein>
<evidence type="ECO:0000313" key="2">
    <source>
        <dbReference type="EMBL" id="CAI8606976.1"/>
    </source>
</evidence>
<reference evidence="2 3" key="1">
    <citation type="submission" date="2023-01" db="EMBL/GenBank/DDBJ databases">
        <authorList>
            <person name="Kreplak J."/>
        </authorList>
    </citation>
    <scope>NUCLEOTIDE SEQUENCE [LARGE SCALE GENOMIC DNA]</scope>
</reference>
<keyword evidence="3" id="KW-1185">Reference proteome</keyword>
<dbReference type="EMBL" id="OX451739">
    <property type="protein sequence ID" value="CAI8606976.1"/>
    <property type="molecule type" value="Genomic_DNA"/>
</dbReference>
<dbReference type="AlphaFoldDB" id="A0AAV1A968"/>
<evidence type="ECO:0000256" key="1">
    <source>
        <dbReference type="SAM" id="MobiDB-lite"/>
    </source>
</evidence>
<proteinExistence type="predicted"/>
<dbReference type="Proteomes" id="UP001157006">
    <property type="component" value="Chromosome 4"/>
</dbReference>
<evidence type="ECO:0000313" key="3">
    <source>
        <dbReference type="Proteomes" id="UP001157006"/>
    </source>
</evidence>
<accession>A0AAV1A968</accession>